<dbReference type="PANTHER" id="PTHR30478:SF0">
    <property type="entry name" value="BETA SLIDING CLAMP"/>
    <property type="match status" value="1"/>
</dbReference>
<dbReference type="Gene3D" id="3.70.10.10">
    <property type="match status" value="1"/>
</dbReference>
<dbReference type="InterPro" id="IPR046938">
    <property type="entry name" value="DNA_clamp_sf"/>
</dbReference>
<keyword evidence="9" id="KW-0238">DNA-binding</keyword>
<comment type="subunit">
    <text evidence="10">Forms a ring-shaped head-to-tail homodimer around DNA.</text>
</comment>
<evidence type="ECO:0000256" key="9">
    <source>
        <dbReference type="ARBA" id="ARBA00023125"/>
    </source>
</evidence>
<dbReference type="InterPro" id="IPR022634">
    <property type="entry name" value="DNA_polIII_beta_N"/>
</dbReference>
<keyword evidence="4 10" id="KW-0963">Cytoplasm</keyword>
<evidence type="ECO:0000259" key="11">
    <source>
        <dbReference type="Pfam" id="PF00712"/>
    </source>
</evidence>
<comment type="subcellular location">
    <subcellularLocation>
        <location evidence="1 10">Cytoplasm</location>
    </subcellularLocation>
</comment>
<dbReference type="NCBIfam" id="TIGR00663">
    <property type="entry name" value="dnan"/>
    <property type="match status" value="1"/>
</dbReference>
<feature type="domain" description="DNA polymerase III beta sliding clamp central" evidence="12">
    <location>
        <begin position="129"/>
        <end position="239"/>
    </location>
</feature>
<accession>A0A926EED4</accession>
<evidence type="ECO:0000313" key="14">
    <source>
        <dbReference type="EMBL" id="MBC8570639.1"/>
    </source>
</evidence>
<dbReference type="InterPro" id="IPR022637">
    <property type="entry name" value="DNA_polIII_beta_cen"/>
</dbReference>
<evidence type="ECO:0000259" key="13">
    <source>
        <dbReference type="Pfam" id="PF02768"/>
    </source>
</evidence>
<dbReference type="InterPro" id="IPR022635">
    <property type="entry name" value="DNA_polIII_beta_C"/>
</dbReference>
<dbReference type="CDD" id="cd00140">
    <property type="entry name" value="beta_clamp"/>
    <property type="match status" value="1"/>
</dbReference>
<keyword evidence="15" id="KW-1185">Reference proteome</keyword>
<feature type="domain" description="DNA polymerase III beta sliding clamp C-terminal" evidence="13">
    <location>
        <begin position="245"/>
        <end position="363"/>
    </location>
</feature>
<comment type="similarity">
    <text evidence="2 10">Belongs to the beta sliding clamp family.</text>
</comment>
<evidence type="ECO:0000259" key="12">
    <source>
        <dbReference type="Pfam" id="PF02767"/>
    </source>
</evidence>
<evidence type="ECO:0000256" key="6">
    <source>
        <dbReference type="ARBA" id="ARBA00022695"/>
    </source>
</evidence>
<dbReference type="InterPro" id="IPR001001">
    <property type="entry name" value="DNA_polIII_beta"/>
</dbReference>
<dbReference type="GO" id="GO:0003887">
    <property type="term" value="F:DNA-directed DNA polymerase activity"/>
    <property type="evidence" value="ECO:0007669"/>
    <property type="project" value="UniProtKB-UniRule"/>
</dbReference>
<dbReference type="Proteomes" id="UP000660861">
    <property type="component" value="Unassembled WGS sequence"/>
</dbReference>
<dbReference type="Pfam" id="PF00712">
    <property type="entry name" value="DNA_pol3_beta"/>
    <property type="match status" value="1"/>
</dbReference>
<evidence type="ECO:0000256" key="3">
    <source>
        <dbReference type="ARBA" id="ARBA00021035"/>
    </source>
</evidence>
<evidence type="ECO:0000256" key="1">
    <source>
        <dbReference type="ARBA" id="ARBA00004496"/>
    </source>
</evidence>
<evidence type="ECO:0000256" key="2">
    <source>
        <dbReference type="ARBA" id="ARBA00010752"/>
    </source>
</evidence>
<dbReference type="Pfam" id="PF02767">
    <property type="entry name" value="DNA_pol3_beta_2"/>
    <property type="match status" value="1"/>
</dbReference>
<dbReference type="PANTHER" id="PTHR30478">
    <property type="entry name" value="DNA POLYMERASE III SUBUNIT BETA"/>
    <property type="match status" value="1"/>
</dbReference>
<reference evidence="14" key="1">
    <citation type="submission" date="2020-08" db="EMBL/GenBank/DDBJ databases">
        <title>Genome public.</title>
        <authorList>
            <person name="Liu C."/>
            <person name="Sun Q."/>
        </authorList>
    </citation>
    <scope>NUCLEOTIDE SEQUENCE</scope>
    <source>
        <strain evidence="14">NSJ-54</strain>
    </source>
</reference>
<proteinExistence type="inferred from homology"/>
<evidence type="ECO:0000256" key="8">
    <source>
        <dbReference type="ARBA" id="ARBA00022932"/>
    </source>
</evidence>
<keyword evidence="5 10" id="KW-0808">Transferase</keyword>
<evidence type="ECO:0000256" key="4">
    <source>
        <dbReference type="ARBA" id="ARBA00022490"/>
    </source>
</evidence>
<evidence type="ECO:0000256" key="10">
    <source>
        <dbReference type="PIRNR" id="PIRNR000804"/>
    </source>
</evidence>
<evidence type="ECO:0000256" key="5">
    <source>
        <dbReference type="ARBA" id="ARBA00022679"/>
    </source>
</evidence>
<evidence type="ECO:0000256" key="7">
    <source>
        <dbReference type="ARBA" id="ARBA00022705"/>
    </source>
</evidence>
<dbReference type="GO" id="GO:0003677">
    <property type="term" value="F:DNA binding"/>
    <property type="evidence" value="ECO:0007669"/>
    <property type="project" value="UniProtKB-UniRule"/>
</dbReference>
<dbReference type="GO" id="GO:0005737">
    <property type="term" value="C:cytoplasm"/>
    <property type="evidence" value="ECO:0007669"/>
    <property type="project" value="UniProtKB-SubCell"/>
</dbReference>
<dbReference type="GO" id="GO:0009360">
    <property type="term" value="C:DNA polymerase III complex"/>
    <property type="evidence" value="ECO:0007669"/>
    <property type="project" value="InterPro"/>
</dbReference>
<dbReference type="RefSeq" id="WP_262397736.1">
    <property type="nucleotide sequence ID" value="NZ_JACRTC010000004.1"/>
</dbReference>
<dbReference type="PIRSF" id="PIRSF000804">
    <property type="entry name" value="DNA_pol_III_b"/>
    <property type="match status" value="1"/>
</dbReference>
<dbReference type="SUPFAM" id="SSF55979">
    <property type="entry name" value="DNA clamp"/>
    <property type="match status" value="3"/>
</dbReference>
<dbReference type="Pfam" id="PF02768">
    <property type="entry name" value="DNA_pol3_beta_3"/>
    <property type="match status" value="1"/>
</dbReference>
<keyword evidence="6 10" id="KW-0548">Nucleotidyltransferase</keyword>
<dbReference type="GO" id="GO:0008408">
    <property type="term" value="F:3'-5' exonuclease activity"/>
    <property type="evidence" value="ECO:0007669"/>
    <property type="project" value="InterPro"/>
</dbReference>
<gene>
    <name evidence="14" type="primary">dnaN</name>
    <name evidence="14" type="ORF">H8709_07310</name>
</gene>
<keyword evidence="7 10" id="KW-0235">DNA replication</keyword>
<sequence>MQITCDKNELNQAVSNISRAVCSKSSISALEGILIEAKTGSVKFSAYNLEMGMTTTIEAAVKEPGSIVLGAKIFFSMVSRLPADQVEIKTDENLMTTIVSGASEFSIMGITPSEFPEMPSITDGSTVQVPKFKLKGMIDQTLFAVAQNDSKPVYTGSLFETQNGELTVVSVDGFRLAMRKEKIDSDEEMHFIVPGKTLSEVSKLIDDGEEDVTIRFSRKHIIFSIDSYHVISRLLDGDFLDYKATIPQGEKTTVLVETRAFSDAIERVSLLISDRLKSPLSVKFEDNQIDLNCVTAIGKASDSLACEIEGEDVTIGFNNRYLLDALKATGCDKVKLLLSGNLSPMKVVSLEDDSFLFLVLPVRLKNA</sequence>
<comment type="function">
    <text evidence="10">Confers DNA tethering and processivity to DNA polymerases and other proteins. Acts as a clamp, forming a ring around DNA (a reaction catalyzed by the clamp-loading complex) which diffuses in an ATP-independent manner freely and bidirectionally along dsDNA. Initially characterized for its ability to contact the catalytic subunit of DNA polymerase III (Pol III), a complex, multichain enzyme responsible for most of the replicative synthesis in bacteria; Pol III exhibits 3'-5' exonuclease proofreading activity. The beta chain is required for initiation of replication as well as for processivity of DNA replication.</text>
</comment>
<dbReference type="GO" id="GO:0006271">
    <property type="term" value="P:DNA strand elongation involved in DNA replication"/>
    <property type="evidence" value="ECO:0007669"/>
    <property type="project" value="TreeGrafter"/>
</dbReference>
<dbReference type="AlphaFoldDB" id="A0A926EED4"/>
<comment type="caution">
    <text evidence="14">The sequence shown here is derived from an EMBL/GenBank/DDBJ whole genome shotgun (WGS) entry which is preliminary data.</text>
</comment>
<evidence type="ECO:0000313" key="15">
    <source>
        <dbReference type="Proteomes" id="UP000660861"/>
    </source>
</evidence>
<dbReference type="Gene3D" id="3.10.150.10">
    <property type="entry name" value="DNA Polymerase III, subunit A, domain 2"/>
    <property type="match status" value="1"/>
</dbReference>
<dbReference type="EMBL" id="JACRTC010000004">
    <property type="protein sequence ID" value="MBC8570639.1"/>
    <property type="molecule type" value="Genomic_DNA"/>
</dbReference>
<organism evidence="14 15">
    <name type="scientific">Zongyangia hominis</name>
    <dbReference type="NCBI Taxonomy" id="2763677"/>
    <lineage>
        <taxon>Bacteria</taxon>
        <taxon>Bacillati</taxon>
        <taxon>Bacillota</taxon>
        <taxon>Clostridia</taxon>
        <taxon>Eubacteriales</taxon>
        <taxon>Oscillospiraceae</taxon>
        <taxon>Zongyangia</taxon>
    </lineage>
</organism>
<keyword evidence="8 10" id="KW-0239">DNA-directed DNA polymerase</keyword>
<protein>
    <recommendedName>
        <fullName evidence="3 10">Beta sliding clamp</fullName>
    </recommendedName>
</protein>
<dbReference type="SMART" id="SM00480">
    <property type="entry name" value="POL3Bc"/>
    <property type="match status" value="1"/>
</dbReference>
<name>A0A926EED4_9FIRM</name>
<feature type="domain" description="DNA polymerase III beta sliding clamp N-terminal" evidence="11">
    <location>
        <begin position="1"/>
        <end position="119"/>
    </location>
</feature>